<keyword evidence="2" id="KW-1185">Reference proteome</keyword>
<proteinExistence type="predicted"/>
<reference evidence="1" key="1">
    <citation type="journal article" date="2021" name="New Phytol.">
        <title>Evolutionary innovations through gain and loss of genes in the ectomycorrhizal Boletales.</title>
        <authorList>
            <person name="Wu G."/>
            <person name="Miyauchi S."/>
            <person name="Morin E."/>
            <person name="Kuo A."/>
            <person name="Drula E."/>
            <person name="Varga T."/>
            <person name="Kohler A."/>
            <person name="Feng B."/>
            <person name="Cao Y."/>
            <person name="Lipzen A."/>
            <person name="Daum C."/>
            <person name="Hundley H."/>
            <person name="Pangilinan J."/>
            <person name="Johnson J."/>
            <person name="Barry K."/>
            <person name="LaButti K."/>
            <person name="Ng V."/>
            <person name="Ahrendt S."/>
            <person name="Min B."/>
            <person name="Choi I.G."/>
            <person name="Park H."/>
            <person name="Plett J.M."/>
            <person name="Magnuson J."/>
            <person name="Spatafora J.W."/>
            <person name="Nagy L.G."/>
            <person name="Henrissat B."/>
            <person name="Grigoriev I.V."/>
            <person name="Yang Z.L."/>
            <person name="Xu J."/>
            <person name="Martin F.M."/>
        </authorList>
    </citation>
    <scope>NUCLEOTIDE SEQUENCE</scope>
    <source>
        <strain evidence="1">KUC20120723A-06</strain>
    </source>
</reference>
<accession>A0ACB8BC68</accession>
<protein>
    <submittedName>
        <fullName evidence="1">Uncharacterized protein</fullName>
    </submittedName>
</protein>
<gene>
    <name evidence="1" type="ORF">BV22DRAFT_1130921</name>
</gene>
<name>A0ACB8BC68_9AGAM</name>
<dbReference type="EMBL" id="MU266463">
    <property type="protein sequence ID" value="KAH7923079.1"/>
    <property type="molecule type" value="Genomic_DNA"/>
</dbReference>
<comment type="caution">
    <text evidence="1">The sequence shown here is derived from an EMBL/GenBank/DDBJ whole genome shotgun (WGS) entry which is preliminary data.</text>
</comment>
<organism evidence="1 2">
    <name type="scientific">Leucogyrophana mollusca</name>
    <dbReference type="NCBI Taxonomy" id="85980"/>
    <lineage>
        <taxon>Eukaryota</taxon>
        <taxon>Fungi</taxon>
        <taxon>Dikarya</taxon>
        <taxon>Basidiomycota</taxon>
        <taxon>Agaricomycotina</taxon>
        <taxon>Agaricomycetes</taxon>
        <taxon>Agaricomycetidae</taxon>
        <taxon>Boletales</taxon>
        <taxon>Boletales incertae sedis</taxon>
        <taxon>Leucogyrophana</taxon>
    </lineage>
</organism>
<evidence type="ECO:0000313" key="2">
    <source>
        <dbReference type="Proteomes" id="UP000790709"/>
    </source>
</evidence>
<evidence type="ECO:0000313" key="1">
    <source>
        <dbReference type="EMBL" id="KAH7923079.1"/>
    </source>
</evidence>
<sequence length="916" mass="98927">MTAHGVGSMSSPIVISDDEDEAFVDNHLLAPTNSSESEDQDMDTSEEPVRKPYALRPPFAMTQTLGYKMVLRMGYLPGRGLGRELDGQVEPVGVGLKRKRLDCGIGYLGPPSVLDLEEPVRLETDSKKRKKEVPPPAVEVPPKPEVSTPAAHQSSLPQTSSEAEAFGSVQSTVSEPPCHQPQQIHDRYSSTIPHPYSLLPPPLFADLHMEMALLANHPDVPGSYVPWPEFLDPFSGYDPSMSEMSLGTQTMIVPPPDRPSHGLPSKPIQTVKKTKTTLPIGNPPELDPHNKCGSFPQHLGEPQNPACTLVLDNIPTRFSHTGWVRNWGSRAGGADPVKVTVDFKSRKALVEWSDAKSARKAFSSQRLHGKGKGLIRAWWYRVGGVGSEAGVGEIEEGEVEIGMDAWADEIEDGEVGIEITPTVTVLKPFPKTRLPRRLRAKALAKASSSVPVLHVEPQPIPTPGPSSAKLIHVANVQGDDALATSNHVQASTDMSRTRHRRSTFRDGFDDHFSIASSRSASPVGEPVTQQASDKDDAEDMDMSSPMSTRLGFHGESCAPTATTPPVDIEHQISTHVHGDSNLNVPVDLGADSIILSPTPKRAHRNRPHIDALASTTDSTTTDNSISPITSPSAVSKPSPPTRIPSEPRAFKTPPVGPSFAKRSLIARQRELEESITRSKSALGISYSPPPVASASSSSNSGHALPATSESIIDKVAMESNLRRLVLESKKKKLNLSTSTSSSATPLQSPTSTVFLVANSTNGNASHPPLPSTVSPSTSTSSSSDITPQPPGPLPALNSLEDLAVSFITETIETIKPPVLKTVTSNAKLELTLKQQRLEQYISESKALMARLVQARNKEEKENILNAMRECSRIMELDSTTPQDKATLEQPTRPPSFCWPASHEDSVLVISDEEDEE</sequence>
<dbReference type="Proteomes" id="UP000790709">
    <property type="component" value="Unassembled WGS sequence"/>
</dbReference>